<organism evidence="1 2">
    <name type="scientific">Cytospora mali</name>
    <name type="common">Apple Valsa canker fungus</name>
    <name type="synonym">Valsa mali</name>
    <dbReference type="NCBI Taxonomy" id="578113"/>
    <lineage>
        <taxon>Eukaryota</taxon>
        <taxon>Fungi</taxon>
        <taxon>Dikarya</taxon>
        <taxon>Ascomycota</taxon>
        <taxon>Pezizomycotina</taxon>
        <taxon>Sordariomycetes</taxon>
        <taxon>Sordariomycetidae</taxon>
        <taxon>Diaporthales</taxon>
        <taxon>Cytosporaceae</taxon>
        <taxon>Cytospora</taxon>
    </lineage>
</organism>
<gene>
    <name evidence="1" type="ORF">VM1G_09993</name>
</gene>
<protein>
    <submittedName>
        <fullName evidence="1">Uncharacterized protein</fullName>
    </submittedName>
</protein>
<accession>A0A194WD02</accession>
<evidence type="ECO:0000313" key="2">
    <source>
        <dbReference type="Proteomes" id="UP000078559"/>
    </source>
</evidence>
<sequence length="76" mass="8365">MPSCQKQQEVAAVADLSEGDPYLKISYLKRGLVNFGHEHHHPTKNREIILGAIVEGINPRALRPSSCSELEDGVVD</sequence>
<name>A0A194WD02_CYTMA</name>
<proteinExistence type="predicted"/>
<dbReference type="Proteomes" id="UP000078559">
    <property type="component" value="Chromosome 12"/>
</dbReference>
<reference evidence="1" key="1">
    <citation type="submission" date="2014-12" db="EMBL/GenBank/DDBJ databases">
        <title>Genome Sequence of Valsa Canker Pathogens Uncovers a Specific Adaption of Colonization on Woody Bark.</title>
        <authorList>
            <person name="Yin Z."/>
            <person name="Liu H."/>
            <person name="Gao X."/>
            <person name="Li Z."/>
            <person name="Song N."/>
            <person name="Ke X."/>
            <person name="Dai Q."/>
            <person name="Wu Y."/>
            <person name="Sun Y."/>
            <person name="Xu J.-R."/>
            <person name="Kang Z.K."/>
            <person name="Wang L."/>
            <person name="Huang L."/>
        </authorList>
    </citation>
    <scope>NUCLEOTIDE SEQUENCE [LARGE SCALE GENOMIC DNA]</scope>
    <source>
        <strain evidence="1">03-8</strain>
    </source>
</reference>
<dbReference type="EMBL" id="CM003109">
    <property type="protein sequence ID" value="KUI74284.1"/>
    <property type="molecule type" value="Genomic_DNA"/>
</dbReference>
<keyword evidence="2" id="KW-1185">Reference proteome</keyword>
<dbReference type="AlphaFoldDB" id="A0A194WD02"/>
<evidence type="ECO:0000313" key="1">
    <source>
        <dbReference type="EMBL" id="KUI74284.1"/>
    </source>
</evidence>